<feature type="transmembrane region" description="Helical" evidence="7">
    <location>
        <begin position="20"/>
        <end position="41"/>
    </location>
</feature>
<evidence type="ECO:0000256" key="5">
    <source>
        <dbReference type="ARBA" id="ARBA00023157"/>
    </source>
</evidence>
<evidence type="ECO:0000256" key="4">
    <source>
        <dbReference type="ARBA" id="ARBA00023014"/>
    </source>
</evidence>
<dbReference type="Pfam" id="PF00355">
    <property type="entry name" value="Rieske"/>
    <property type="match status" value="1"/>
</dbReference>
<keyword evidence="7" id="KW-0472">Membrane</keyword>
<evidence type="ECO:0000313" key="10">
    <source>
        <dbReference type="Proteomes" id="UP001185092"/>
    </source>
</evidence>
<dbReference type="InterPro" id="IPR005805">
    <property type="entry name" value="Rieske_Fe-S_prot_C"/>
</dbReference>
<dbReference type="Proteomes" id="UP001185092">
    <property type="component" value="Unassembled WGS sequence"/>
</dbReference>
<reference evidence="9" key="1">
    <citation type="submission" date="2023-07" db="EMBL/GenBank/DDBJ databases">
        <title>Genomic Encyclopedia of Type Strains, Phase IV (KMG-IV): sequencing the most valuable type-strain genomes for metagenomic binning, comparative biology and taxonomic classification.</title>
        <authorList>
            <person name="Goeker M."/>
        </authorList>
    </citation>
    <scope>NUCLEOTIDE SEQUENCE</scope>
    <source>
        <strain evidence="9">DSM 26174</strain>
    </source>
</reference>
<dbReference type="CDD" id="cd03467">
    <property type="entry name" value="Rieske"/>
    <property type="match status" value="1"/>
</dbReference>
<dbReference type="InterPro" id="IPR036922">
    <property type="entry name" value="Rieske_2Fe-2S_sf"/>
</dbReference>
<evidence type="ECO:0000256" key="6">
    <source>
        <dbReference type="ARBA" id="ARBA00034078"/>
    </source>
</evidence>
<evidence type="ECO:0000256" key="7">
    <source>
        <dbReference type="SAM" id="Phobius"/>
    </source>
</evidence>
<dbReference type="GO" id="GO:0016491">
    <property type="term" value="F:oxidoreductase activity"/>
    <property type="evidence" value="ECO:0007669"/>
    <property type="project" value="UniProtKB-KW"/>
</dbReference>
<dbReference type="EMBL" id="JAVDQD010000001">
    <property type="protein sequence ID" value="MDR6237074.1"/>
    <property type="molecule type" value="Genomic_DNA"/>
</dbReference>
<dbReference type="AlphaFoldDB" id="A0AAE3XJ37"/>
<evidence type="ECO:0000313" key="9">
    <source>
        <dbReference type="EMBL" id="MDR6237074.1"/>
    </source>
</evidence>
<keyword evidence="10" id="KW-1185">Reference proteome</keyword>
<evidence type="ECO:0000256" key="2">
    <source>
        <dbReference type="ARBA" id="ARBA00022723"/>
    </source>
</evidence>
<protein>
    <submittedName>
        <fullName evidence="9">Menaquinol-cytochrome c reductase iron-sulfur subunit</fullName>
        <ecNumber evidence="9">1.10.2.-</ecNumber>
    </submittedName>
</protein>
<dbReference type="Gene3D" id="2.102.10.10">
    <property type="entry name" value="Rieske [2Fe-2S] iron-sulphur domain"/>
    <property type="match status" value="1"/>
</dbReference>
<keyword evidence="7" id="KW-0812">Transmembrane</keyword>
<dbReference type="RefSeq" id="WP_309936510.1">
    <property type="nucleotide sequence ID" value="NZ_AP025305.1"/>
</dbReference>
<sequence>MSECKRDNKELGRRSFLTKLSFWLGGISAGIVTIPVIGALLQPLIKRKKQVWRSVGKNNDFEVGKTVLVTFEDSDPDEWAKTISRTASWLRKDNENEYTAFAINCAHLGCPVRWEANSELFLCPCHGGVYYKDGSVASGPPPKPLTRYMVRLNKGNVEIMTQALPITTLKDG</sequence>
<dbReference type="GO" id="GO:0046872">
    <property type="term" value="F:metal ion binding"/>
    <property type="evidence" value="ECO:0007669"/>
    <property type="project" value="UniProtKB-KW"/>
</dbReference>
<dbReference type="GO" id="GO:0051537">
    <property type="term" value="F:2 iron, 2 sulfur cluster binding"/>
    <property type="evidence" value="ECO:0007669"/>
    <property type="project" value="UniProtKB-KW"/>
</dbReference>
<organism evidence="9 10">
    <name type="scientific">Aureibacter tunicatorum</name>
    <dbReference type="NCBI Taxonomy" id="866807"/>
    <lineage>
        <taxon>Bacteria</taxon>
        <taxon>Pseudomonadati</taxon>
        <taxon>Bacteroidota</taxon>
        <taxon>Cytophagia</taxon>
        <taxon>Cytophagales</taxon>
        <taxon>Persicobacteraceae</taxon>
        <taxon>Aureibacter</taxon>
    </lineage>
</organism>
<keyword evidence="1" id="KW-0001">2Fe-2S</keyword>
<evidence type="ECO:0000259" key="8">
    <source>
        <dbReference type="PROSITE" id="PS51296"/>
    </source>
</evidence>
<keyword evidence="9" id="KW-0560">Oxidoreductase</keyword>
<accession>A0AAE3XJ37</accession>
<dbReference type="SUPFAM" id="SSF50022">
    <property type="entry name" value="ISP domain"/>
    <property type="match status" value="1"/>
</dbReference>
<evidence type="ECO:0000256" key="3">
    <source>
        <dbReference type="ARBA" id="ARBA00023004"/>
    </source>
</evidence>
<evidence type="ECO:0000256" key="1">
    <source>
        <dbReference type="ARBA" id="ARBA00022714"/>
    </source>
</evidence>
<name>A0AAE3XJ37_9BACT</name>
<dbReference type="PANTHER" id="PTHR10134">
    <property type="entry name" value="CYTOCHROME B-C1 COMPLEX SUBUNIT RIESKE, MITOCHONDRIAL"/>
    <property type="match status" value="1"/>
</dbReference>
<dbReference type="PROSITE" id="PS51296">
    <property type="entry name" value="RIESKE"/>
    <property type="match status" value="1"/>
</dbReference>
<dbReference type="EC" id="1.10.2.-" evidence="9"/>
<keyword evidence="4" id="KW-0411">Iron-sulfur</keyword>
<gene>
    <name evidence="9" type="ORF">HNQ88_000050</name>
</gene>
<comment type="caution">
    <text evidence="9">The sequence shown here is derived from an EMBL/GenBank/DDBJ whole genome shotgun (WGS) entry which is preliminary data.</text>
</comment>
<comment type="cofactor">
    <cofactor evidence="6">
        <name>[2Fe-2S] cluster</name>
        <dbReference type="ChEBI" id="CHEBI:190135"/>
    </cofactor>
</comment>
<dbReference type="InterPro" id="IPR014349">
    <property type="entry name" value="Rieske_Fe-S_prot"/>
</dbReference>
<dbReference type="InterPro" id="IPR017941">
    <property type="entry name" value="Rieske_2Fe-2S"/>
</dbReference>
<keyword evidence="2" id="KW-0479">Metal-binding</keyword>
<proteinExistence type="predicted"/>
<keyword evidence="7" id="KW-1133">Transmembrane helix</keyword>
<feature type="domain" description="Rieske" evidence="8">
    <location>
        <begin position="66"/>
        <end position="159"/>
    </location>
</feature>
<dbReference type="PRINTS" id="PR00162">
    <property type="entry name" value="RIESKE"/>
</dbReference>
<keyword evidence="3" id="KW-0408">Iron</keyword>
<dbReference type="GO" id="GO:0016020">
    <property type="term" value="C:membrane"/>
    <property type="evidence" value="ECO:0007669"/>
    <property type="project" value="InterPro"/>
</dbReference>
<keyword evidence="5" id="KW-1015">Disulfide bond</keyword>